<organism evidence="1">
    <name type="scientific">Brucella anthropi</name>
    <name type="common">Ochrobactrum anthropi</name>
    <dbReference type="NCBI Taxonomy" id="529"/>
    <lineage>
        <taxon>Bacteria</taxon>
        <taxon>Pseudomonadati</taxon>
        <taxon>Pseudomonadota</taxon>
        <taxon>Alphaproteobacteria</taxon>
        <taxon>Hyphomicrobiales</taxon>
        <taxon>Brucellaceae</taxon>
        <taxon>Brucella/Ochrobactrum group</taxon>
        <taxon>Brucella</taxon>
    </lineage>
</organism>
<accession>A0A656Z6Q3</accession>
<protein>
    <recommendedName>
        <fullName evidence="2">Metallophosphoesterase</fullName>
    </recommendedName>
</protein>
<dbReference type="EMBL" id="LUAY01000715">
    <property type="protein sequence ID" value="KYB46172.1"/>
    <property type="molecule type" value="Genomic_DNA"/>
</dbReference>
<sequence length="266" mass="29414">MSASDFIGELVRGDGDIVERMIASLPSRIVKAAPTRRPFTKSEFIQCILRASVPTARTDMASRKTISTIEKRLYRFKMAEGMTGIMLDTSNPQGGPDGSLDSNQAQWLEAQLRSVCSRYYTQDGTLVYTGNKDELVTIFSHHNSITFDNFKGIAPADQGVARLGADAFLALLARYPNVILWVNGHTHCNRIWSHFDPRDEGHGIWEINTAAHIDYPQQSRTIEIVDNADGTLSIFAVVIDHSSPEAIIRHGAQTQASLAALSLELR</sequence>
<proteinExistence type="predicted"/>
<dbReference type="InterPro" id="IPR029052">
    <property type="entry name" value="Metallo-depent_PP-like"/>
</dbReference>
<evidence type="ECO:0000313" key="1">
    <source>
        <dbReference type="EMBL" id="KYB46172.1"/>
    </source>
</evidence>
<comment type="caution">
    <text evidence="1">The sequence shown here is derived from an EMBL/GenBank/DDBJ whole genome shotgun (WGS) entry which is preliminary data.</text>
</comment>
<reference evidence="1" key="1">
    <citation type="submission" date="2016-02" db="EMBL/GenBank/DDBJ databases">
        <title>Genomic sequences of Ochrobactrum anthropi.</title>
        <authorList>
            <person name="Chudasama K.S."/>
            <person name="Thaker V.S."/>
        </authorList>
    </citation>
    <scope>NUCLEOTIDE SEQUENCE [LARGE SCALE GENOMIC DNA]</scope>
    <source>
        <strain evidence="1">SUBG007</strain>
    </source>
</reference>
<gene>
    <name evidence="1" type="ORF">AB664_24700</name>
</gene>
<dbReference type="AlphaFoldDB" id="A0A656Z6Q3"/>
<name>A0A656Z6Q3_BRUAN</name>
<dbReference type="Gene3D" id="3.60.21.10">
    <property type="match status" value="1"/>
</dbReference>
<dbReference type="SUPFAM" id="SSF56300">
    <property type="entry name" value="Metallo-dependent phosphatases"/>
    <property type="match status" value="1"/>
</dbReference>
<evidence type="ECO:0008006" key="2">
    <source>
        <dbReference type="Google" id="ProtNLM"/>
    </source>
</evidence>